<keyword evidence="3" id="KW-1185">Reference proteome</keyword>
<protein>
    <submittedName>
        <fullName evidence="2">Uncharacterized protein</fullName>
    </submittedName>
</protein>
<comment type="caution">
    <text evidence="2">The sequence shown here is derived from an EMBL/GenBank/DDBJ whole genome shotgun (WGS) entry which is preliminary data.</text>
</comment>
<dbReference type="AlphaFoldDB" id="R4Z0V4"/>
<organism evidence="2 3">
    <name type="scientific">Candidatus Neomicrothrix parvicella RN1</name>
    <dbReference type="NCBI Taxonomy" id="1229780"/>
    <lineage>
        <taxon>Bacteria</taxon>
        <taxon>Bacillati</taxon>
        <taxon>Actinomycetota</taxon>
        <taxon>Acidimicrobiia</taxon>
        <taxon>Acidimicrobiales</taxon>
        <taxon>Microthrixaceae</taxon>
        <taxon>Candidatus Neomicrothrix</taxon>
    </lineage>
</organism>
<evidence type="ECO:0000313" key="2">
    <source>
        <dbReference type="EMBL" id="CCM62906.1"/>
    </source>
</evidence>
<accession>R4Z0V4</accession>
<dbReference type="EMBL" id="CANL01000007">
    <property type="protein sequence ID" value="CCM62906.1"/>
    <property type="molecule type" value="Genomic_DNA"/>
</dbReference>
<evidence type="ECO:0000313" key="3">
    <source>
        <dbReference type="Proteomes" id="UP000018291"/>
    </source>
</evidence>
<dbReference type="STRING" id="1229780.BN381_150019"/>
<evidence type="ECO:0000256" key="1">
    <source>
        <dbReference type="SAM" id="MobiDB-lite"/>
    </source>
</evidence>
<gene>
    <name evidence="2" type="ORF">BN381_150019</name>
</gene>
<feature type="compositionally biased region" description="Low complexity" evidence="1">
    <location>
        <begin position="19"/>
        <end position="28"/>
    </location>
</feature>
<feature type="region of interest" description="Disordered" evidence="1">
    <location>
        <begin position="85"/>
        <end position="116"/>
    </location>
</feature>
<sequence>MVLGRRRAGFGRRWVPDQGRIPPGVVRGRPPRTAECPRHRICRWPVVPPWDPQLEERVGEAVGAELRAAGANLTGAVSASMCCATRPGDGRRKPMARPPTMSANWGQRCPAASSVT</sequence>
<dbReference type="Proteomes" id="UP000018291">
    <property type="component" value="Unassembled WGS sequence"/>
</dbReference>
<dbReference type="HOGENOM" id="CLU_2092354_0_0_11"/>
<feature type="region of interest" description="Disordered" evidence="1">
    <location>
        <begin position="13"/>
        <end position="32"/>
    </location>
</feature>
<proteinExistence type="predicted"/>
<name>R4Z0V4_9ACTN</name>
<reference evidence="2 3" key="1">
    <citation type="journal article" date="2013" name="ISME J.">
        <title>Metabolic model for the filamentous 'Candidatus Microthrix parvicella' based on genomic and metagenomic analyses.</title>
        <authorList>
            <person name="Jon McIlroy S."/>
            <person name="Kristiansen R."/>
            <person name="Albertsen M."/>
            <person name="Michael Karst S."/>
            <person name="Rossetti S."/>
            <person name="Lund Nielsen J."/>
            <person name="Tandoi V."/>
            <person name="James Seviour R."/>
            <person name="Nielsen P.H."/>
        </authorList>
    </citation>
    <scope>NUCLEOTIDE SEQUENCE [LARGE SCALE GENOMIC DNA]</scope>
    <source>
        <strain evidence="2 3">RN1</strain>
    </source>
</reference>